<evidence type="ECO:0000313" key="13">
    <source>
        <dbReference type="Proteomes" id="UP000007652"/>
    </source>
</evidence>
<dbReference type="CDD" id="cd17574">
    <property type="entry name" value="REC_OmpR"/>
    <property type="match status" value="1"/>
</dbReference>
<proteinExistence type="predicted"/>
<sequence length="229" mass="26306">MNYRILLIDDEENIVKGIKYNLENEGYSVDVAFDGEAALRMISENIYNLVILDIMLPHFDGLHVLKRIRDRSTAIPILMLTAKGYDEDKVKAFELGADDYLTKPFSITELKARVKALLRRAYETSNTKIDIIKSGDIMIDVASRKVSIAGKLVDLTAKEYDILFLLVTNPKKIYSRDTLLEIIWGYDYIGDSRTVDVHVRRLREKIEKDPANPQYILTKWGVGYYYSGE</sequence>
<protein>
    <recommendedName>
        <fullName evidence="1">Stage 0 sporulation protein A homolog</fullName>
    </recommendedName>
</protein>
<dbReference type="eggNOG" id="COG0745">
    <property type="taxonomic scope" value="Bacteria"/>
</dbReference>
<organism evidence="12 13">
    <name type="scientific">Caloramator australicus RC3</name>
    <dbReference type="NCBI Taxonomy" id="857293"/>
    <lineage>
        <taxon>Bacteria</taxon>
        <taxon>Bacillati</taxon>
        <taxon>Bacillota</taxon>
        <taxon>Clostridia</taxon>
        <taxon>Eubacteriales</taxon>
        <taxon>Clostridiaceae</taxon>
        <taxon>Caloramator</taxon>
    </lineage>
</organism>
<name>I7LIC4_9CLOT</name>
<dbReference type="Gene3D" id="1.10.10.10">
    <property type="entry name" value="Winged helix-like DNA-binding domain superfamily/Winged helix DNA-binding domain"/>
    <property type="match status" value="1"/>
</dbReference>
<dbReference type="EMBL" id="CAKP01000036">
    <property type="protein sequence ID" value="CCJ32837.1"/>
    <property type="molecule type" value="Genomic_DNA"/>
</dbReference>
<evidence type="ECO:0000256" key="8">
    <source>
        <dbReference type="PROSITE-ProRule" id="PRU00169"/>
    </source>
</evidence>
<dbReference type="InterPro" id="IPR011006">
    <property type="entry name" value="CheY-like_superfamily"/>
</dbReference>
<dbReference type="SUPFAM" id="SSF46894">
    <property type="entry name" value="C-terminal effector domain of the bipartite response regulators"/>
    <property type="match status" value="1"/>
</dbReference>
<dbReference type="InterPro" id="IPR016032">
    <property type="entry name" value="Sig_transdc_resp-reg_C-effctor"/>
</dbReference>
<feature type="modified residue" description="4-aspartylphosphate" evidence="8">
    <location>
        <position position="53"/>
    </location>
</feature>
<dbReference type="CDD" id="cd00383">
    <property type="entry name" value="trans_reg_C"/>
    <property type="match status" value="1"/>
</dbReference>
<dbReference type="Pfam" id="PF00486">
    <property type="entry name" value="Trans_reg_C"/>
    <property type="match status" value="1"/>
</dbReference>
<dbReference type="GO" id="GO:0005829">
    <property type="term" value="C:cytosol"/>
    <property type="evidence" value="ECO:0007669"/>
    <property type="project" value="TreeGrafter"/>
</dbReference>
<dbReference type="Pfam" id="PF00072">
    <property type="entry name" value="Response_reg"/>
    <property type="match status" value="1"/>
</dbReference>
<dbReference type="FunFam" id="3.40.50.2300:FF:000001">
    <property type="entry name" value="DNA-binding response regulator PhoB"/>
    <property type="match status" value="1"/>
</dbReference>
<dbReference type="GO" id="GO:0000156">
    <property type="term" value="F:phosphorelay response regulator activity"/>
    <property type="evidence" value="ECO:0007669"/>
    <property type="project" value="TreeGrafter"/>
</dbReference>
<keyword evidence="13" id="KW-1185">Reference proteome</keyword>
<keyword evidence="5 9" id="KW-0238">DNA-binding</keyword>
<evidence type="ECO:0000259" key="10">
    <source>
        <dbReference type="PROSITE" id="PS50110"/>
    </source>
</evidence>
<dbReference type="Proteomes" id="UP000007652">
    <property type="component" value="Unassembled WGS sequence"/>
</dbReference>
<dbReference type="AlphaFoldDB" id="I7LIC4"/>
<dbReference type="PANTHER" id="PTHR48111">
    <property type="entry name" value="REGULATOR OF RPOS"/>
    <property type="match status" value="1"/>
</dbReference>
<dbReference type="Gene3D" id="3.40.50.2300">
    <property type="match status" value="1"/>
</dbReference>
<comment type="function">
    <text evidence="7">May play the central regulatory role in sporulation. It may be an element of the effector pathway responsible for the activation of sporulation genes in response to nutritional stress. Spo0A may act in concert with spo0H (a sigma factor) to control the expression of some genes that are critical to the sporulation process.</text>
</comment>
<dbReference type="SMART" id="SM00448">
    <property type="entry name" value="REC"/>
    <property type="match status" value="1"/>
</dbReference>
<dbReference type="OrthoDB" id="9790442at2"/>
<evidence type="ECO:0000256" key="9">
    <source>
        <dbReference type="PROSITE-ProRule" id="PRU01091"/>
    </source>
</evidence>
<evidence type="ECO:0000256" key="7">
    <source>
        <dbReference type="ARBA" id="ARBA00024867"/>
    </source>
</evidence>
<dbReference type="InterPro" id="IPR001789">
    <property type="entry name" value="Sig_transdc_resp-reg_receiver"/>
</dbReference>
<dbReference type="InterPro" id="IPR039420">
    <property type="entry name" value="WalR-like"/>
</dbReference>
<dbReference type="PROSITE" id="PS51755">
    <property type="entry name" value="OMPR_PHOB"/>
    <property type="match status" value="1"/>
</dbReference>
<dbReference type="RefSeq" id="WP_008908113.1">
    <property type="nucleotide sequence ID" value="NZ_CAKP01000036.1"/>
</dbReference>
<keyword evidence="4" id="KW-0805">Transcription regulation</keyword>
<keyword evidence="6" id="KW-0804">Transcription</keyword>
<gene>
    <name evidence="12" type="ORF">CAAU_0753</name>
</gene>
<comment type="caution">
    <text evidence="12">The sequence shown here is derived from an EMBL/GenBank/DDBJ whole genome shotgun (WGS) entry which is preliminary data.</text>
</comment>
<evidence type="ECO:0000259" key="11">
    <source>
        <dbReference type="PROSITE" id="PS51755"/>
    </source>
</evidence>
<feature type="domain" description="OmpR/PhoB-type" evidence="11">
    <location>
        <begin position="129"/>
        <end position="228"/>
    </location>
</feature>
<evidence type="ECO:0000256" key="4">
    <source>
        <dbReference type="ARBA" id="ARBA00023015"/>
    </source>
</evidence>
<dbReference type="GO" id="GO:0032993">
    <property type="term" value="C:protein-DNA complex"/>
    <property type="evidence" value="ECO:0007669"/>
    <property type="project" value="TreeGrafter"/>
</dbReference>
<evidence type="ECO:0000256" key="6">
    <source>
        <dbReference type="ARBA" id="ARBA00023163"/>
    </source>
</evidence>
<feature type="DNA-binding region" description="OmpR/PhoB-type" evidence="9">
    <location>
        <begin position="129"/>
        <end position="228"/>
    </location>
</feature>
<evidence type="ECO:0000256" key="1">
    <source>
        <dbReference type="ARBA" id="ARBA00018672"/>
    </source>
</evidence>
<dbReference type="GO" id="GO:0000976">
    <property type="term" value="F:transcription cis-regulatory region binding"/>
    <property type="evidence" value="ECO:0007669"/>
    <property type="project" value="TreeGrafter"/>
</dbReference>
<evidence type="ECO:0000256" key="2">
    <source>
        <dbReference type="ARBA" id="ARBA00022553"/>
    </source>
</evidence>
<reference evidence="12 13" key="1">
    <citation type="journal article" date="2011" name="J. Bacteriol.">
        <title>Draft genome sequence of Caloramator australicus strain RC3T, a thermoanaerobe from the Great Artesian Basin of Australia.</title>
        <authorList>
            <person name="Ogg C.D."/>
            <person name="Patel B.K.C."/>
        </authorList>
    </citation>
    <scope>NUCLEOTIDE SEQUENCE [LARGE SCALE GENOMIC DNA]</scope>
    <source>
        <strain evidence="12 13">RC3</strain>
    </source>
</reference>
<dbReference type="SUPFAM" id="SSF52172">
    <property type="entry name" value="CheY-like"/>
    <property type="match status" value="1"/>
</dbReference>
<evidence type="ECO:0000313" key="12">
    <source>
        <dbReference type="EMBL" id="CCJ32837.1"/>
    </source>
</evidence>
<dbReference type="SMART" id="SM00862">
    <property type="entry name" value="Trans_reg_C"/>
    <property type="match status" value="1"/>
</dbReference>
<dbReference type="STRING" id="857293.CAAU_0753"/>
<dbReference type="Gene3D" id="6.10.250.690">
    <property type="match status" value="1"/>
</dbReference>
<keyword evidence="2 8" id="KW-0597">Phosphoprotein</keyword>
<dbReference type="InterPro" id="IPR001867">
    <property type="entry name" value="OmpR/PhoB-type_DNA-bd"/>
</dbReference>
<dbReference type="InterPro" id="IPR036388">
    <property type="entry name" value="WH-like_DNA-bd_sf"/>
</dbReference>
<feature type="domain" description="Response regulatory" evidence="10">
    <location>
        <begin position="4"/>
        <end position="118"/>
    </location>
</feature>
<dbReference type="PANTHER" id="PTHR48111:SF21">
    <property type="entry name" value="DNA-BINDING DUAL MASTER TRANSCRIPTIONAL REGULATOR RPAA"/>
    <property type="match status" value="1"/>
</dbReference>
<dbReference type="GO" id="GO:0006355">
    <property type="term" value="P:regulation of DNA-templated transcription"/>
    <property type="evidence" value="ECO:0007669"/>
    <property type="project" value="InterPro"/>
</dbReference>
<accession>I7LIC4</accession>
<dbReference type="FunFam" id="1.10.10.10:FF:000018">
    <property type="entry name" value="DNA-binding response regulator ResD"/>
    <property type="match status" value="1"/>
</dbReference>
<evidence type="ECO:0000256" key="3">
    <source>
        <dbReference type="ARBA" id="ARBA00023012"/>
    </source>
</evidence>
<keyword evidence="3" id="KW-0902">Two-component regulatory system</keyword>
<dbReference type="PROSITE" id="PS50110">
    <property type="entry name" value="RESPONSE_REGULATORY"/>
    <property type="match status" value="1"/>
</dbReference>
<evidence type="ECO:0000256" key="5">
    <source>
        <dbReference type="ARBA" id="ARBA00023125"/>
    </source>
</evidence>